<dbReference type="Proteomes" id="UP000515465">
    <property type="component" value="Plasmid p_1"/>
</dbReference>
<geneLocation type="plasmid" evidence="2 3">
    <name>p_1</name>
</geneLocation>
<dbReference type="AlphaFoldDB" id="A0A7G6T6G7"/>
<dbReference type="EMBL" id="CP050299">
    <property type="protein sequence ID" value="QND62349.1"/>
    <property type="molecule type" value="Genomic_DNA"/>
</dbReference>
<gene>
    <name evidence="2" type="ORF">HB778_40885</name>
</gene>
<evidence type="ECO:0000313" key="3">
    <source>
        <dbReference type="Proteomes" id="UP000515465"/>
    </source>
</evidence>
<feature type="region of interest" description="Disordered" evidence="1">
    <location>
        <begin position="1"/>
        <end position="29"/>
    </location>
</feature>
<evidence type="ECO:0000256" key="1">
    <source>
        <dbReference type="SAM" id="MobiDB-lite"/>
    </source>
</evidence>
<accession>A0A7G6T6G7</accession>
<keyword evidence="2" id="KW-0614">Plasmid</keyword>
<organism evidence="2 3">
    <name type="scientific">Mesorhizobium huakuii</name>
    <dbReference type="NCBI Taxonomy" id="28104"/>
    <lineage>
        <taxon>Bacteria</taxon>
        <taxon>Pseudomonadati</taxon>
        <taxon>Pseudomonadota</taxon>
        <taxon>Alphaproteobacteria</taxon>
        <taxon>Hyphomicrobiales</taxon>
        <taxon>Phyllobacteriaceae</taxon>
        <taxon>Mesorhizobium</taxon>
    </lineage>
</organism>
<proteinExistence type="predicted"/>
<sequence>MTSTIAHQQKPLVPSTSPSGRAVRGPNWSTSGTAMRLRVRYLEPLEYLPSLLYMMRDD</sequence>
<evidence type="ECO:0000313" key="2">
    <source>
        <dbReference type="EMBL" id="QND62349.1"/>
    </source>
</evidence>
<protein>
    <submittedName>
        <fullName evidence="2">Uncharacterized protein</fullName>
    </submittedName>
</protein>
<reference evidence="2" key="1">
    <citation type="journal article" date="2020" name="Mol. Plant Microbe Interact.">
        <title>Complete genome sequences of four natural Pseudomonas isolates that catabolize a wide range of aromatic compounds relevant to lignin valorization.</title>
        <authorList>
            <person name="Hatmaker E.A."/>
            <person name="Presle G."/>
            <person name="Cannon O."/>
            <person name="Guss A.M."/>
            <person name="Elkins J.G."/>
        </authorList>
    </citation>
    <scope>NUCLEOTIDE SEQUENCE</scope>
    <source>
        <strain evidence="2">583</strain>
        <plasmid evidence="2">p_1</plasmid>
    </source>
</reference>
<dbReference type="RefSeq" id="WP_183465713.1">
    <property type="nucleotide sequence ID" value="NZ_CP050299.1"/>
</dbReference>
<name>A0A7G6T6G7_9HYPH</name>